<gene>
    <name evidence="4" type="primary">coaE</name>
    <name evidence="4" type="ORF">IAB16_06990</name>
</gene>
<dbReference type="Pfam" id="PF01121">
    <property type="entry name" value="CoaE"/>
    <property type="match status" value="1"/>
</dbReference>
<dbReference type="GO" id="GO:0015937">
    <property type="term" value="P:coenzyme A biosynthetic process"/>
    <property type="evidence" value="ECO:0007669"/>
    <property type="project" value="UniProtKB-UniRule"/>
</dbReference>
<evidence type="ECO:0000256" key="1">
    <source>
        <dbReference type="ARBA" id="ARBA00022741"/>
    </source>
</evidence>
<dbReference type="AlphaFoldDB" id="A0A940ID65"/>
<accession>A0A940ID65</accession>
<evidence type="ECO:0000313" key="4">
    <source>
        <dbReference type="EMBL" id="MBO8424749.1"/>
    </source>
</evidence>
<evidence type="ECO:0000256" key="2">
    <source>
        <dbReference type="ARBA" id="ARBA00022840"/>
    </source>
</evidence>
<keyword evidence="2" id="KW-0067">ATP-binding</keyword>
<feature type="non-terminal residue" evidence="4">
    <location>
        <position position="136"/>
    </location>
</feature>
<dbReference type="CDD" id="cd02022">
    <property type="entry name" value="DPCK"/>
    <property type="match status" value="1"/>
</dbReference>
<dbReference type="EC" id="2.7.1.24" evidence="3"/>
<keyword evidence="1" id="KW-0547">Nucleotide-binding</keyword>
<dbReference type="GO" id="GO:0005524">
    <property type="term" value="F:ATP binding"/>
    <property type="evidence" value="ECO:0007669"/>
    <property type="project" value="UniProtKB-KW"/>
</dbReference>
<keyword evidence="4" id="KW-0808">Transferase</keyword>
<dbReference type="NCBIfam" id="TIGR00152">
    <property type="entry name" value="dephospho-CoA kinase"/>
    <property type="match status" value="1"/>
</dbReference>
<dbReference type="Gene3D" id="3.40.50.300">
    <property type="entry name" value="P-loop containing nucleotide triphosphate hydrolases"/>
    <property type="match status" value="1"/>
</dbReference>
<proteinExistence type="predicted"/>
<dbReference type="Proteomes" id="UP000727857">
    <property type="component" value="Unassembled WGS sequence"/>
</dbReference>
<sequence length="136" mass="14890">MIVALCGGIGSGKSAVAEILRGLGAYTLSADAINAELLKDPAYLVKLRKLFPEAFVAGDEPDKKKIREIIFSDEERRKKLNGLAHGEIMAEIARRAEGKELVFVEIPLLAEAGAKKTADKICYVRAPREARVRRIT</sequence>
<dbReference type="GO" id="GO:0004140">
    <property type="term" value="F:dephospho-CoA kinase activity"/>
    <property type="evidence" value="ECO:0007669"/>
    <property type="project" value="UniProtKB-UniRule"/>
</dbReference>
<reference evidence="4" key="2">
    <citation type="journal article" date="2021" name="PeerJ">
        <title>Extensive microbial diversity within the chicken gut microbiome revealed by metagenomics and culture.</title>
        <authorList>
            <person name="Gilroy R."/>
            <person name="Ravi A."/>
            <person name="Getino M."/>
            <person name="Pursley I."/>
            <person name="Horton D.L."/>
            <person name="Alikhan N.F."/>
            <person name="Baker D."/>
            <person name="Gharbi K."/>
            <person name="Hall N."/>
            <person name="Watson M."/>
            <person name="Adriaenssens E.M."/>
            <person name="Foster-Nyarko E."/>
            <person name="Jarju S."/>
            <person name="Secka A."/>
            <person name="Antonio M."/>
            <person name="Oren A."/>
            <person name="Chaudhuri R.R."/>
            <person name="La Ragione R."/>
            <person name="Hildebrand F."/>
            <person name="Pallen M.J."/>
        </authorList>
    </citation>
    <scope>NUCLEOTIDE SEQUENCE</scope>
    <source>
        <strain evidence="4">517</strain>
    </source>
</reference>
<protein>
    <recommendedName>
        <fullName evidence="3">Dephospho-CoA kinase</fullName>
        <ecNumber evidence="3">2.7.1.24</ecNumber>
    </recommendedName>
</protein>
<evidence type="ECO:0000313" key="5">
    <source>
        <dbReference type="Proteomes" id="UP000727857"/>
    </source>
</evidence>
<dbReference type="GO" id="GO:0005737">
    <property type="term" value="C:cytoplasm"/>
    <property type="evidence" value="ECO:0007669"/>
    <property type="project" value="UniProtKB-UniRule"/>
</dbReference>
<reference evidence="4" key="1">
    <citation type="submission" date="2020-10" db="EMBL/GenBank/DDBJ databases">
        <authorList>
            <person name="Gilroy R."/>
        </authorList>
    </citation>
    <scope>NUCLEOTIDE SEQUENCE</scope>
    <source>
        <strain evidence="4">517</strain>
    </source>
</reference>
<name>A0A940ID65_9FIRM</name>
<comment type="caution">
    <text evidence="4">The sequence shown here is derived from an EMBL/GenBank/DDBJ whole genome shotgun (WGS) entry which is preliminary data.</text>
</comment>
<dbReference type="InterPro" id="IPR027417">
    <property type="entry name" value="P-loop_NTPase"/>
</dbReference>
<dbReference type="PROSITE" id="PS51219">
    <property type="entry name" value="DPCK"/>
    <property type="match status" value="1"/>
</dbReference>
<organism evidence="4 5">
    <name type="scientific">Candidatus Stercoripulliclostridium pullicola</name>
    <dbReference type="NCBI Taxonomy" id="2840953"/>
    <lineage>
        <taxon>Bacteria</taxon>
        <taxon>Bacillati</taxon>
        <taxon>Bacillota</taxon>
        <taxon>Clostridia</taxon>
        <taxon>Eubacteriales</taxon>
        <taxon>Candidatus Stercoripulliclostridium</taxon>
    </lineage>
</organism>
<dbReference type="InterPro" id="IPR001977">
    <property type="entry name" value="Depp_CoAkinase"/>
</dbReference>
<evidence type="ECO:0000256" key="3">
    <source>
        <dbReference type="NCBIfam" id="TIGR00152"/>
    </source>
</evidence>
<dbReference type="EMBL" id="JADINF010000176">
    <property type="protein sequence ID" value="MBO8424749.1"/>
    <property type="molecule type" value="Genomic_DNA"/>
</dbReference>
<keyword evidence="4" id="KW-0418">Kinase</keyword>
<dbReference type="SUPFAM" id="SSF52540">
    <property type="entry name" value="P-loop containing nucleoside triphosphate hydrolases"/>
    <property type="match status" value="1"/>
</dbReference>